<reference evidence="2 3" key="1">
    <citation type="submission" date="2016-05" db="EMBL/GenBank/DDBJ databases">
        <title>Draft genome sequence of a porcine commensal Rothia nasimurium.</title>
        <authorList>
            <person name="Gaiser R.A."/>
            <person name="Van Baarlen P."/>
            <person name="Wells J.M."/>
        </authorList>
    </citation>
    <scope>NUCLEOTIDE SEQUENCE [LARGE SCALE GENOMIC DNA]</scope>
    <source>
        <strain evidence="2 3">PT-32</strain>
    </source>
</reference>
<keyword evidence="1" id="KW-0812">Transmembrane</keyword>
<dbReference type="AlphaFoldDB" id="A0A1Y1RQ82"/>
<name>A0A1Y1RQ82_9MICC</name>
<feature type="transmembrane region" description="Helical" evidence="1">
    <location>
        <begin position="76"/>
        <end position="100"/>
    </location>
</feature>
<evidence type="ECO:0000256" key="1">
    <source>
        <dbReference type="SAM" id="Phobius"/>
    </source>
</evidence>
<keyword evidence="1" id="KW-1133">Transmembrane helix</keyword>
<proteinExistence type="predicted"/>
<dbReference type="EMBL" id="LXWF01000014">
    <property type="protein sequence ID" value="ORC20235.1"/>
    <property type="molecule type" value="Genomic_DNA"/>
</dbReference>
<feature type="transmembrane region" description="Helical" evidence="1">
    <location>
        <begin position="46"/>
        <end position="64"/>
    </location>
</feature>
<accession>A0A1Y1RQ82</accession>
<evidence type="ECO:0000313" key="2">
    <source>
        <dbReference type="EMBL" id="ORC20235.1"/>
    </source>
</evidence>
<evidence type="ECO:0000313" key="3">
    <source>
        <dbReference type="Proteomes" id="UP000192359"/>
    </source>
</evidence>
<sequence length="137" mass="14670">MSETVNPTQPSRPEHVLESIKVCSRCAFLLIVVTVGSTAFPGWGALATLVLALATATVGLISLVKMAKAKFPAFSIIVMIMVVGWSLFLGFAAGVQLLFFDATVAYADCLQRALTLSRQQQCTSDMSDGLMRQLLGQ</sequence>
<protein>
    <submittedName>
        <fullName evidence="2">Uncharacterized protein</fullName>
    </submittedName>
</protein>
<keyword evidence="3" id="KW-1185">Reference proteome</keyword>
<dbReference type="RefSeq" id="WP_083091521.1">
    <property type="nucleotide sequence ID" value="NZ_LXWF01000014.1"/>
</dbReference>
<gene>
    <name evidence="2" type="ORF">A7979_11230</name>
</gene>
<keyword evidence="1" id="KW-0472">Membrane</keyword>
<dbReference type="OrthoDB" id="4965216at2"/>
<organism evidence="2 3">
    <name type="scientific">Rothia nasimurium</name>
    <dbReference type="NCBI Taxonomy" id="85336"/>
    <lineage>
        <taxon>Bacteria</taxon>
        <taxon>Bacillati</taxon>
        <taxon>Actinomycetota</taxon>
        <taxon>Actinomycetes</taxon>
        <taxon>Micrococcales</taxon>
        <taxon>Micrococcaceae</taxon>
        <taxon>Rothia</taxon>
    </lineage>
</organism>
<comment type="caution">
    <text evidence="2">The sequence shown here is derived from an EMBL/GenBank/DDBJ whole genome shotgun (WGS) entry which is preliminary data.</text>
</comment>
<dbReference type="Proteomes" id="UP000192359">
    <property type="component" value="Unassembled WGS sequence"/>
</dbReference>